<evidence type="ECO:0000313" key="2">
    <source>
        <dbReference type="Proteomes" id="UP000749471"/>
    </source>
</evidence>
<proteinExistence type="predicted"/>
<gene>
    <name evidence="1" type="ORF">KQI42_13805</name>
</gene>
<dbReference type="Pfam" id="PF06923">
    <property type="entry name" value="GutM"/>
    <property type="match status" value="1"/>
</dbReference>
<dbReference type="InterPro" id="IPR009693">
    <property type="entry name" value="Glucitol_operon_activator"/>
</dbReference>
<name>A0ABS6E847_9FIRM</name>
<reference evidence="1 2" key="1">
    <citation type="submission" date="2021-06" db="EMBL/GenBank/DDBJ databases">
        <authorList>
            <person name="Sun Q."/>
            <person name="Li D."/>
        </authorList>
    </citation>
    <scope>NUCLEOTIDE SEQUENCE [LARGE SCALE GENOMIC DNA]</scope>
    <source>
        <strain evidence="1 2">MSJ-40</strain>
    </source>
</reference>
<dbReference type="EMBL" id="JAHLPM010000012">
    <property type="protein sequence ID" value="MBU5439093.1"/>
    <property type="molecule type" value="Genomic_DNA"/>
</dbReference>
<comment type="caution">
    <text evidence="1">The sequence shown here is derived from an EMBL/GenBank/DDBJ whole genome shotgun (WGS) entry which is preliminary data.</text>
</comment>
<protein>
    <submittedName>
        <fullName evidence="1">Transcriptional regulator GutM</fullName>
    </submittedName>
</protein>
<accession>A0ABS6E847</accession>
<sequence length="121" mass="13908">MVHKALAFIFGLWILQGLMSYGQIVHYRKTLTRLKTKGRVFIGQEKGKLKPGSIVLLVVDNSNKIIDVQEMKGISVFDRFRKKEKYIGKSLEELVEELSQFKKETVTTKAMKKALKDFSLT</sequence>
<evidence type="ECO:0000313" key="1">
    <source>
        <dbReference type="EMBL" id="MBU5439093.1"/>
    </source>
</evidence>
<organism evidence="1 2">
    <name type="scientific">Tissierella simiarum</name>
    <dbReference type="NCBI Taxonomy" id="2841534"/>
    <lineage>
        <taxon>Bacteria</taxon>
        <taxon>Bacillati</taxon>
        <taxon>Bacillota</taxon>
        <taxon>Tissierellia</taxon>
        <taxon>Tissierellales</taxon>
        <taxon>Tissierellaceae</taxon>
        <taxon>Tissierella</taxon>
    </lineage>
</organism>
<dbReference type="RefSeq" id="WP_216520800.1">
    <property type="nucleotide sequence ID" value="NZ_JAHLPM010000012.1"/>
</dbReference>
<keyword evidence="2" id="KW-1185">Reference proteome</keyword>
<dbReference type="Proteomes" id="UP000749471">
    <property type="component" value="Unassembled WGS sequence"/>
</dbReference>